<evidence type="ECO:0000313" key="1">
    <source>
        <dbReference type="EMBL" id="OGG13195.1"/>
    </source>
</evidence>
<accession>A0A1F5ZLI4</accession>
<dbReference type="Proteomes" id="UP000176923">
    <property type="component" value="Unassembled WGS sequence"/>
</dbReference>
<dbReference type="EMBL" id="MFJL01000039">
    <property type="protein sequence ID" value="OGG13195.1"/>
    <property type="molecule type" value="Genomic_DNA"/>
</dbReference>
<dbReference type="AlphaFoldDB" id="A0A1F5ZLI4"/>
<organism evidence="1 2">
    <name type="scientific">Candidatus Gottesmanbacteria bacterium RIFCSPHIGHO2_02_FULL_39_11</name>
    <dbReference type="NCBI Taxonomy" id="1798382"/>
    <lineage>
        <taxon>Bacteria</taxon>
        <taxon>Candidatus Gottesmaniibacteriota</taxon>
    </lineage>
</organism>
<evidence type="ECO:0008006" key="3">
    <source>
        <dbReference type="Google" id="ProtNLM"/>
    </source>
</evidence>
<reference evidence="1 2" key="1">
    <citation type="journal article" date="2016" name="Nat. Commun.">
        <title>Thousands of microbial genomes shed light on interconnected biogeochemical processes in an aquifer system.</title>
        <authorList>
            <person name="Anantharaman K."/>
            <person name="Brown C.T."/>
            <person name="Hug L.A."/>
            <person name="Sharon I."/>
            <person name="Castelle C.J."/>
            <person name="Probst A.J."/>
            <person name="Thomas B.C."/>
            <person name="Singh A."/>
            <person name="Wilkins M.J."/>
            <person name="Karaoz U."/>
            <person name="Brodie E.L."/>
            <person name="Williams K.H."/>
            <person name="Hubbard S.S."/>
            <person name="Banfield J.F."/>
        </authorList>
    </citation>
    <scope>NUCLEOTIDE SEQUENCE [LARGE SCALE GENOMIC DNA]</scope>
</reference>
<dbReference type="InterPro" id="IPR037914">
    <property type="entry name" value="SpoVT-AbrB_sf"/>
</dbReference>
<dbReference type="STRING" id="1798382.A3D77_00545"/>
<evidence type="ECO:0000313" key="2">
    <source>
        <dbReference type="Proteomes" id="UP000176923"/>
    </source>
</evidence>
<name>A0A1F5ZLI4_9BACT</name>
<sequence>MEATISLTSKWQIHIPKKMRSVLGSKKPGMVKIKAEKNKLTISPARSPILELGGKYHHYHLKHKDVDIDNIRDYIDYSEA</sequence>
<protein>
    <recommendedName>
        <fullName evidence="3">SpoVT-AbrB domain-containing protein</fullName>
    </recommendedName>
</protein>
<gene>
    <name evidence="1" type="ORF">A3D77_00545</name>
</gene>
<comment type="caution">
    <text evidence="1">The sequence shown here is derived from an EMBL/GenBank/DDBJ whole genome shotgun (WGS) entry which is preliminary data.</text>
</comment>
<dbReference type="SUPFAM" id="SSF89447">
    <property type="entry name" value="AbrB/MazE/MraZ-like"/>
    <property type="match status" value="1"/>
</dbReference>
<proteinExistence type="predicted"/>